<dbReference type="PANTHER" id="PTHR11956">
    <property type="entry name" value="ARGINYL-TRNA SYNTHETASE"/>
    <property type="match status" value="1"/>
</dbReference>
<dbReference type="PANTHER" id="PTHR11956:SF5">
    <property type="entry name" value="ARGININE--TRNA LIGASE, CYTOPLASMIC"/>
    <property type="match status" value="1"/>
</dbReference>
<comment type="caution">
    <text evidence="5">The sequence shown here is derived from an EMBL/GenBank/DDBJ whole genome shotgun (WGS) entry which is preliminary data.</text>
</comment>
<comment type="catalytic activity">
    <reaction evidence="3">
        <text>tRNA(Arg) + L-arginine + ATP = L-arginyl-tRNA(Arg) + AMP + diphosphate</text>
        <dbReference type="Rhea" id="RHEA:20301"/>
        <dbReference type="Rhea" id="RHEA-COMP:9658"/>
        <dbReference type="Rhea" id="RHEA-COMP:9673"/>
        <dbReference type="ChEBI" id="CHEBI:30616"/>
        <dbReference type="ChEBI" id="CHEBI:32682"/>
        <dbReference type="ChEBI" id="CHEBI:33019"/>
        <dbReference type="ChEBI" id="CHEBI:78442"/>
        <dbReference type="ChEBI" id="CHEBI:78513"/>
        <dbReference type="ChEBI" id="CHEBI:456215"/>
        <dbReference type="EC" id="6.1.1.19"/>
    </reaction>
</comment>
<feature type="domain" description="DALR anticodon binding" evidence="4">
    <location>
        <begin position="36"/>
        <end position="114"/>
    </location>
</feature>
<accession>A0A9W7MSA1</accession>
<dbReference type="EC" id="6.1.1.19" evidence="2"/>
<proteinExistence type="inferred from homology"/>
<dbReference type="GO" id="GO:0004814">
    <property type="term" value="F:arginine-tRNA ligase activity"/>
    <property type="evidence" value="ECO:0007669"/>
    <property type="project" value="UniProtKB-EC"/>
</dbReference>
<dbReference type="AlphaFoldDB" id="A0A9W7MSA1"/>
<comment type="similarity">
    <text evidence="1">Belongs to the class-I aminoacyl-tRNA synthetase family.</text>
</comment>
<reference evidence="5" key="1">
    <citation type="submission" date="2023-05" db="EMBL/GenBank/DDBJ databases">
        <title>Genome and transcriptome analyses reveal genes involved in the formation of fine ridges on petal epidermal cells in Hibiscus trionum.</title>
        <authorList>
            <person name="Koshimizu S."/>
            <person name="Masuda S."/>
            <person name="Ishii T."/>
            <person name="Shirasu K."/>
            <person name="Hoshino A."/>
            <person name="Arita M."/>
        </authorList>
    </citation>
    <scope>NUCLEOTIDE SEQUENCE</scope>
    <source>
        <strain evidence="5">Hamamatsu line</strain>
    </source>
</reference>
<dbReference type="InterPro" id="IPR009080">
    <property type="entry name" value="tRNAsynth_Ia_anticodon-bd"/>
</dbReference>
<dbReference type="GO" id="GO:0005524">
    <property type="term" value="F:ATP binding"/>
    <property type="evidence" value="ECO:0007669"/>
    <property type="project" value="InterPro"/>
</dbReference>
<keyword evidence="6" id="KW-1185">Reference proteome</keyword>
<dbReference type="InterPro" id="IPR008909">
    <property type="entry name" value="DALR_anticod-bd"/>
</dbReference>
<dbReference type="Gene3D" id="3.40.50.620">
    <property type="entry name" value="HUPs"/>
    <property type="match status" value="1"/>
</dbReference>
<dbReference type="InterPro" id="IPR001278">
    <property type="entry name" value="Arg-tRNA-ligase"/>
</dbReference>
<dbReference type="Proteomes" id="UP001165190">
    <property type="component" value="Unassembled WGS sequence"/>
</dbReference>
<dbReference type="SUPFAM" id="SSF47323">
    <property type="entry name" value="Anticodon-binding domain of a subclass of class I aminoacyl-tRNA synthetases"/>
    <property type="match status" value="1"/>
</dbReference>
<dbReference type="GO" id="GO:0006420">
    <property type="term" value="P:arginyl-tRNA aminoacylation"/>
    <property type="evidence" value="ECO:0007669"/>
    <property type="project" value="InterPro"/>
</dbReference>
<evidence type="ECO:0000313" key="5">
    <source>
        <dbReference type="EMBL" id="GMJ10812.1"/>
    </source>
</evidence>
<dbReference type="Gene3D" id="1.10.730.10">
    <property type="entry name" value="Isoleucyl-tRNA Synthetase, Domain 1"/>
    <property type="match status" value="1"/>
</dbReference>
<dbReference type="EMBL" id="BSYR01000057">
    <property type="protein sequence ID" value="GMJ10812.1"/>
    <property type="molecule type" value="Genomic_DNA"/>
</dbReference>
<dbReference type="InterPro" id="IPR014729">
    <property type="entry name" value="Rossmann-like_a/b/a_fold"/>
</dbReference>
<dbReference type="Pfam" id="PF05746">
    <property type="entry name" value="DALR_1"/>
    <property type="match status" value="1"/>
</dbReference>
<evidence type="ECO:0000256" key="1">
    <source>
        <dbReference type="ARBA" id="ARBA00005594"/>
    </source>
</evidence>
<dbReference type="OrthoDB" id="1109246at2759"/>
<dbReference type="SMART" id="SM00836">
    <property type="entry name" value="DALR_1"/>
    <property type="match status" value="1"/>
</dbReference>
<evidence type="ECO:0000256" key="3">
    <source>
        <dbReference type="ARBA" id="ARBA00049339"/>
    </source>
</evidence>
<evidence type="ECO:0000256" key="2">
    <source>
        <dbReference type="ARBA" id="ARBA00012837"/>
    </source>
</evidence>
<evidence type="ECO:0000259" key="4">
    <source>
        <dbReference type="SMART" id="SM00836"/>
    </source>
</evidence>
<protein>
    <recommendedName>
        <fullName evidence="2">arginine--tRNA ligase</fullName>
        <ecNumber evidence="2">6.1.1.19</ecNumber>
    </recommendedName>
</protein>
<evidence type="ECO:0000313" key="6">
    <source>
        <dbReference type="Proteomes" id="UP001165190"/>
    </source>
</evidence>
<sequence length="114" mass="13169">MNSDYRYADLKNNRLTNYTFNFEHMLNDKGNIAVYLLYAHALICSIIRRSGKDIEELKNKVTLILGHKDERDLGLHLLQFAEVVEEACTNLLPNVLCDYLYNVSEILSMLSRGD</sequence>
<gene>
    <name evidence="5" type="ORF">HRI_004750400</name>
</gene>
<organism evidence="5 6">
    <name type="scientific">Hibiscus trionum</name>
    <name type="common">Flower of an hour</name>
    <dbReference type="NCBI Taxonomy" id="183268"/>
    <lineage>
        <taxon>Eukaryota</taxon>
        <taxon>Viridiplantae</taxon>
        <taxon>Streptophyta</taxon>
        <taxon>Embryophyta</taxon>
        <taxon>Tracheophyta</taxon>
        <taxon>Spermatophyta</taxon>
        <taxon>Magnoliopsida</taxon>
        <taxon>eudicotyledons</taxon>
        <taxon>Gunneridae</taxon>
        <taxon>Pentapetalae</taxon>
        <taxon>rosids</taxon>
        <taxon>malvids</taxon>
        <taxon>Malvales</taxon>
        <taxon>Malvaceae</taxon>
        <taxon>Malvoideae</taxon>
        <taxon>Hibiscus</taxon>
    </lineage>
</organism>
<name>A0A9W7MSA1_HIBTR</name>